<name>A0A6A6L5H4_HEVBR</name>
<dbReference type="InterPro" id="IPR018392">
    <property type="entry name" value="LysM"/>
</dbReference>
<evidence type="ECO:0000259" key="4">
    <source>
        <dbReference type="PROSITE" id="PS51782"/>
    </source>
</evidence>
<organism evidence="5 6">
    <name type="scientific">Hevea brasiliensis</name>
    <name type="common">Para rubber tree</name>
    <name type="synonym">Siphonia brasiliensis</name>
    <dbReference type="NCBI Taxonomy" id="3981"/>
    <lineage>
        <taxon>Eukaryota</taxon>
        <taxon>Viridiplantae</taxon>
        <taxon>Streptophyta</taxon>
        <taxon>Embryophyta</taxon>
        <taxon>Tracheophyta</taxon>
        <taxon>Spermatophyta</taxon>
        <taxon>Magnoliopsida</taxon>
        <taxon>eudicotyledons</taxon>
        <taxon>Gunneridae</taxon>
        <taxon>Pentapetalae</taxon>
        <taxon>rosids</taxon>
        <taxon>fabids</taxon>
        <taxon>Malpighiales</taxon>
        <taxon>Euphorbiaceae</taxon>
        <taxon>Crotonoideae</taxon>
        <taxon>Micrandreae</taxon>
        <taxon>Hevea</taxon>
    </lineage>
</organism>
<keyword evidence="3" id="KW-0732">Signal</keyword>
<evidence type="ECO:0000313" key="6">
    <source>
        <dbReference type="Proteomes" id="UP000467840"/>
    </source>
</evidence>
<dbReference type="Pfam" id="PF01476">
    <property type="entry name" value="LysM"/>
    <property type="match status" value="1"/>
</dbReference>
<feature type="chain" id="PRO_5025522825" description="LysM domain-containing protein" evidence="3">
    <location>
        <begin position="30"/>
        <end position="95"/>
    </location>
</feature>
<protein>
    <recommendedName>
        <fullName evidence="4">LysM domain-containing protein</fullName>
    </recommendedName>
</protein>
<reference evidence="5 6" key="1">
    <citation type="journal article" date="2020" name="Mol. Plant">
        <title>The Chromosome-Based Rubber Tree Genome Provides New Insights into Spurge Genome Evolution and Rubber Biosynthesis.</title>
        <authorList>
            <person name="Liu J."/>
            <person name="Shi C."/>
            <person name="Shi C.C."/>
            <person name="Li W."/>
            <person name="Zhang Q.J."/>
            <person name="Zhang Y."/>
            <person name="Li K."/>
            <person name="Lu H.F."/>
            <person name="Shi C."/>
            <person name="Zhu S.T."/>
            <person name="Xiao Z.Y."/>
            <person name="Nan H."/>
            <person name="Yue Y."/>
            <person name="Zhu X.G."/>
            <person name="Wu Y."/>
            <person name="Hong X.N."/>
            <person name="Fan G.Y."/>
            <person name="Tong Y."/>
            <person name="Zhang D."/>
            <person name="Mao C.L."/>
            <person name="Liu Y.L."/>
            <person name="Hao S.J."/>
            <person name="Liu W.Q."/>
            <person name="Lv M.Q."/>
            <person name="Zhang H.B."/>
            <person name="Liu Y."/>
            <person name="Hu-Tang G.R."/>
            <person name="Wang J.P."/>
            <person name="Wang J.H."/>
            <person name="Sun Y.H."/>
            <person name="Ni S.B."/>
            <person name="Chen W.B."/>
            <person name="Zhang X.C."/>
            <person name="Jiao Y.N."/>
            <person name="Eichler E.E."/>
            <person name="Li G.H."/>
            <person name="Liu X."/>
            <person name="Gao L.Z."/>
        </authorList>
    </citation>
    <scope>NUCLEOTIDE SEQUENCE [LARGE SCALE GENOMIC DNA]</scope>
    <source>
        <strain evidence="6">cv. GT1</strain>
        <tissue evidence="5">Leaf</tissue>
    </source>
</reference>
<dbReference type="PROSITE" id="PS51782">
    <property type="entry name" value="LYSM"/>
    <property type="match status" value="1"/>
</dbReference>
<feature type="domain" description="LysM" evidence="4">
    <location>
        <begin position="47"/>
        <end position="91"/>
    </location>
</feature>
<evidence type="ECO:0000256" key="2">
    <source>
        <dbReference type="ARBA" id="ARBA00023026"/>
    </source>
</evidence>
<proteinExistence type="predicted"/>
<dbReference type="InterPro" id="IPR052210">
    <property type="entry name" value="LysM1-like"/>
</dbReference>
<sequence>MARFSTQAAMFVKLIVLVSLLFMISAAECRQIGIGFRDGKSTAECDSVYGAEDGNTCESVAQKFKLTLEFFTSINPNLNCDDIFVGQWLCIDGTA</sequence>
<gene>
    <name evidence="5" type="ORF">GH714_037028</name>
</gene>
<dbReference type="AlphaFoldDB" id="A0A6A6L5H4"/>
<dbReference type="SMART" id="SM00257">
    <property type="entry name" value="LysM"/>
    <property type="match status" value="1"/>
</dbReference>
<dbReference type="Gene3D" id="3.10.350.10">
    <property type="entry name" value="LysM domain"/>
    <property type="match status" value="1"/>
</dbReference>
<evidence type="ECO:0000256" key="1">
    <source>
        <dbReference type="ARBA" id="ARBA00022669"/>
    </source>
</evidence>
<accession>A0A6A6L5H4</accession>
<dbReference type="PANTHER" id="PTHR34997">
    <property type="entry name" value="AM15"/>
    <property type="match status" value="1"/>
</dbReference>
<keyword evidence="2" id="KW-0843">Virulence</keyword>
<comment type="caution">
    <text evidence="5">The sequence shown here is derived from an EMBL/GenBank/DDBJ whole genome shotgun (WGS) entry which is preliminary data.</text>
</comment>
<dbReference type="SUPFAM" id="SSF54106">
    <property type="entry name" value="LysM domain"/>
    <property type="match status" value="1"/>
</dbReference>
<dbReference type="EMBL" id="JAAGAX010000013">
    <property type="protein sequence ID" value="KAF2296244.1"/>
    <property type="molecule type" value="Genomic_DNA"/>
</dbReference>
<dbReference type="Proteomes" id="UP000467840">
    <property type="component" value="Chromosome 7"/>
</dbReference>
<keyword evidence="6" id="KW-1185">Reference proteome</keyword>
<evidence type="ECO:0000313" key="5">
    <source>
        <dbReference type="EMBL" id="KAF2296244.1"/>
    </source>
</evidence>
<dbReference type="PANTHER" id="PTHR34997:SF10">
    <property type="entry name" value="LYSM DOMAIN-CONTAINING PROTEIN"/>
    <property type="match status" value="1"/>
</dbReference>
<dbReference type="GO" id="GO:0008061">
    <property type="term" value="F:chitin binding"/>
    <property type="evidence" value="ECO:0007669"/>
    <property type="project" value="UniProtKB-KW"/>
</dbReference>
<feature type="signal peptide" evidence="3">
    <location>
        <begin position="1"/>
        <end position="29"/>
    </location>
</feature>
<keyword evidence="1" id="KW-0147">Chitin-binding</keyword>
<evidence type="ECO:0000256" key="3">
    <source>
        <dbReference type="SAM" id="SignalP"/>
    </source>
</evidence>
<dbReference type="InterPro" id="IPR036779">
    <property type="entry name" value="LysM_dom_sf"/>
</dbReference>